<reference evidence="1" key="1">
    <citation type="journal article" date="2021" name="PeerJ">
        <title>Extensive microbial diversity within the chicken gut microbiome revealed by metagenomics and culture.</title>
        <authorList>
            <person name="Gilroy R."/>
            <person name="Ravi A."/>
            <person name="Getino M."/>
            <person name="Pursley I."/>
            <person name="Horton D.L."/>
            <person name="Alikhan N.F."/>
            <person name="Baker D."/>
            <person name="Gharbi K."/>
            <person name="Hall N."/>
            <person name="Watson M."/>
            <person name="Adriaenssens E.M."/>
            <person name="Foster-Nyarko E."/>
            <person name="Jarju S."/>
            <person name="Secka A."/>
            <person name="Antonio M."/>
            <person name="Oren A."/>
            <person name="Chaudhuri R.R."/>
            <person name="La Ragione R."/>
            <person name="Hildebrand F."/>
            <person name="Pallen M.J."/>
        </authorList>
    </citation>
    <scope>NUCLEOTIDE SEQUENCE</scope>
    <source>
        <strain evidence="1">Gambia15-2214</strain>
    </source>
</reference>
<comment type="caution">
    <text evidence="1">The sequence shown here is derived from an EMBL/GenBank/DDBJ whole genome shotgun (WGS) entry which is preliminary data.</text>
</comment>
<dbReference type="EMBL" id="JAHLFV010000129">
    <property type="protein sequence ID" value="MBU3849988.1"/>
    <property type="molecule type" value="Genomic_DNA"/>
</dbReference>
<organism evidence="1 2">
    <name type="scientific">Candidatus Treponema excrementipullorum</name>
    <dbReference type="NCBI Taxonomy" id="2838768"/>
    <lineage>
        <taxon>Bacteria</taxon>
        <taxon>Pseudomonadati</taxon>
        <taxon>Spirochaetota</taxon>
        <taxon>Spirochaetia</taxon>
        <taxon>Spirochaetales</taxon>
        <taxon>Treponemataceae</taxon>
        <taxon>Treponema</taxon>
    </lineage>
</organism>
<proteinExistence type="predicted"/>
<gene>
    <name evidence="1" type="ORF">IAA16_05435</name>
</gene>
<protein>
    <submittedName>
        <fullName evidence="1">Uncharacterized protein</fullName>
    </submittedName>
</protein>
<sequence length="133" mass="14636">MNVKKTLVTTVLLVVGMGAMFAATPVYLSTSVKGLGTPIMPITVETPTEIIQWFEEQGMDTASVGTTLESMPVDYRNDLRDIYADDDLAAEMRQVASAALRPYLEEGVVETVTTSYGPFTWTVSYNKEVDEEL</sequence>
<evidence type="ECO:0000313" key="2">
    <source>
        <dbReference type="Proteomes" id="UP000823914"/>
    </source>
</evidence>
<dbReference type="AlphaFoldDB" id="A0A9E2L3D4"/>
<accession>A0A9E2L3D4</accession>
<name>A0A9E2L3D4_9SPIR</name>
<evidence type="ECO:0000313" key="1">
    <source>
        <dbReference type="EMBL" id="MBU3849988.1"/>
    </source>
</evidence>
<reference evidence="1" key="2">
    <citation type="submission" date="2021-04" db="EMBL/GenBank/DDBJ databases">
        <authorList>
            <person name="Gilroy R."/>
        </authorList>
    </citation>
    <scope>NUCLEOTIDE SEQUENCE</scope>
    <source>
        <strain evidence="1">Gambia15-2214</strain>
    </source>
</reference>
<dbReference type="Proteomes" id="UP000823914">
    <property type="component" value="Unassembled WGS sequence"/>
</dbReference>